<accession>A0ABD0R991</accession>
<evidence type="ECO:0000313" key="7">
    <source>
        <dbReference type="Proteomes" id="UP001529510"/>
    </source>
</evidence>
<feature type="domain" description="Integrase catalytic" evidence="5">
    <location>
        <begin position="430"/>
        <end position="599"/>
    </location>
</feature>
<comment type="caution">
    <text evidence="6">The sequence shown here is derived from an EMBL/GenBank/DDBJ whole genome shotgun (WGS) entry which is preliminary data.</text>
</comment>
<dbReference type="FunFam" id="3.30.420.10:FF:000063">
    <property type="entry name" value="Retrovirus-related Pol polyprotein from transposon 297-like Protein"/>
    <property type="match status" value="1"/>
</dbReference>
<feature type="region of interest" description="Disordered" evidence="4">
    <location>
        <begin position="680"/>
        <end position="699"/>
    </location>
</feature>
<dbReference type="Gene3D" id="3.30.70.270">
    <property type="match status" value="2"/>
</dbReference>
<dbReference type="PANTHER" id="PTHR37984:SF8">
    <property type="entry name" value="CCHC-TYPE DOMAIN-CONTAINING PROTEIN"/>
    <property type="match status" value="1"/>
</dbReference>
<dbReference type="PANTHER" id="PTHR37984">
    <property type="entry name" value="PROTEIN CBG26694"/>
    <property type="match status" value="1"/>
</dbReference>
<dbReference type="InterPro" id="IPR012337">
    <property type="entry name" value="RNaseH-like_sf"/>
</dbReference>
<dbReference type="Gene3D" id="3.30.420.10">
    <property type="entry name" value="Ribonuclease H-like superfamily/Ribonuclease H"/>
    <property type="match status" value="1"/>
</dbReference>
<dbReference type="InterPro" id="IPR000477">
    <property type="entry name" value="RT_dom"/>
</dbReference>
<dbReference type="GO" id="GO:0006259">
    <property type="term" value="P:DNA metabolic process"/>
    <property type="evidence" value="ECO:0007669"/>
    <property type="project" value="UniProtKB-ARBA"/>
</dbReference>
<dbReference type="InterPro" id="IPR041577">
    <property type="entry name" value="RT_RNaseH_2"/>
</dbReference>
<gene>
    <name evidence="6" type="ORF">M9458_008670</name>
</gene>
<dbReference type="Pfam" id="PF00665">
    <property type="entry name" value="rve"/>
    <property type="match status" value="1"/>
</dbReference>
<feature type="non-terminal residue" evidence="6">
    <location>
        <position position="1"/>
    </location>
</feature>
<feature type="region of interest" description="Disordered" evidence="4">
    <location>
        <begin position="706"/>
        <end position="751"/>
    </location>
</feature>
<evidence type="ECO:0000256" key="4">
    <source>
        <dbReference type="SAM" id="MobiDB-lite"/>
    </source>
</evidence>
<name>A0ABD0R991_CIRMR</name>
<evidence type="ECO:0000256" key="3">
    <source>
        <dbReference type="ARBA" id="ARBA00039658"/>
    </source>
</evidence>
<dbReference type="InterPro" id="IPR036397">
    <property type="entry name" value="RNaseH_sf"/>
</dbReference>
<dbReference type="Proteomes" id="UP001529510">
    <property type="component" value="Unassembled WGS sequence"/>
</dbReference>
<dbReference type="SUPFAM" id="SSF53098">
    <property type="entry name" value="Ribonuclease H-like"/>
    <property type="match status" value="1"/>
</dbReference>
<dbReference type="EMBL" id="JAMKFB020000004">
    <property type="protein sequence ID" value="KAL0195098.1"/>
    <property type="molecule type" value="Genomic_DNA"/>
</dbReference>
<dbReference type="Gene3D" id="1.10.340.70">
    <property type="match status" value="1"/>
</dbReference>
<dbReference type="FunFam" id="1.10.340.70:FF:000003">
    <property type="entry name" value="Protein CBG25708"/>
    <property type="match status" value="1"/>
</dbReference>
<sequence length="751" mass="85443">WCKLPFGVSVAPEIYQRKQHELLMGLRGIEPIADDILVVGCGDSDAEAKSDHDKNLCALMERCRAVKLRLSEKKLQFKQKAVHFHGHILSAESLRIEPEKTKAVLAMPTPRDVKAVQRFIGFVTYLAKFLPRLSDVCEPLRRLLDKGVAWHWLPRHDEAVQEIKRMITDTPVLKYYDIDKPVTIQSDASKNGLSCCLLQQDNLESITAETDHKPLETICKKSHLSAPKCLQSMMLQLQNYNLNVVYKPGPEMYISDTLSRAALHKQALNEPGLLLQTVNTMDSSEAAFSVVDQALHLNVTDASLRKIVNETKSDGTLQELANIVLAGWPERKEDVSLSVREYWPFRDELKIQNGVLFRGQCVIIPKALRAEMLTRIHATHIGGVACYRQAKETLFWPNVRSEIKDYVTNCAACKEYAHKQQKETMMSHEIPVRPWQIVSMDLYAYGGKEFLIIVDHDSDYWEIDQLPDLTADTVITRCKVQFARYGQPDQVITDNGPQFACEPFRSFARQWGFVHVTSSPQHPQSNGKAESAVKIVKSLCKRAKLDGSDPWLAILHWRNTPTEGLDSSPAQRLMSRRLRTGLPMANSLLTPRVVEGVSEKLRWRRRMVKFHYDLRAKDLPELNVGEHIRMKPLPGDRTGRWRRGQCLGKVNPRSYVVDVDGTLYRRNRVDLRRAERFDQFNHPEAESKENSQGATGCSETVIREKNTSDITDCEPEQVQDRLTVANKPSPLGAPIITRSGRQSRPPQRLNL</sequence>
<evidence type="ECO:0000259" key="5">
    <source>
        <dbReference type="PROSITE" id="PS50994"/>
    </source>
</evidence>
<comment type="similarity">
    <text evidence="1">Belongs to the beta type-B retroviral polymerase family. HERV class-II K(HML-2) pol subfamily.</text>
</comment>
<dbReference type="Pfam" id="PF00078">
    <property type="entry name" value="RVT_1"/>
    <property type="match status" value="1"/>
</dbReference>
<keyword evidence="7" id="KW-1185">Reference proteome</keyword>
<evidence type="ECO:0000256" key="1">
    <source>
        <dbReference type="ARBA" id="ARBA00010879"/>
    </source>
</evidence>
<dbReference type="Pfam" id="PF17921">
    <property type="entry name" value="Integrase_H2C2"/>
    <property type="match status" value="1"/>
</dbReference>
<dbReference type="InterPro" id="IPR041588">
    <property type="entry name" value="Integrase_H2C2"/>
</dbReference>
<dbReference type="EC" id="3.1.26.4" evidence="2"/>
<dbReference type="InterPro" id="IPR043128">
    <property type="entry name" value="Rev_trsase/Diguanyl_cyclase"/>
</dbReference>
<dbReference type="PROSITE" id="PS50994">
    <property type="entry name" value="INTEGRASE"/>
    <property type="match status" value="1"/>
</dbReference>
<evidence type="ECO:0000313" key="6">
    <source>
        <dbReference type="EMBL" id="KAL0195098.1"/>
    </source>
</evidence>
<dbReference type="GO" id="GO:0004523">
    <property type="term" value="F:RNA-DNA hybrid ribonuclease activity"/>
    <property type="evidence" value="ECO:0007669"/>
    <property type="project" value="UniProtKB-EC"/>
</dbReference>
<proteinExistence type="inferred from homology"/>
<reference evidence="6 7" key="1">
    <citation type="submission" date="2024-05" db="EMBL/GenBank/DDBJ databases">
        <title>Genome sequencing and assembly of Indian major carp, Cirrhinus mrigala (Hamilton, 1822).</title>
        <authorList>
            <person name="Mohindra V."/>
            <person name="Chowdhury L.M."/>
            <person name="Lal K."/>
            <person name="Jena J.K."/>
        </authorList>
    </citation>
    <scope>NUCLEOTIDE SEQUENCE [LARGE SCALE GENOMIC DNA]</scope>
    <source>
        <strain evidence="6">CM1030</strain>
        <tissue evidence="6">Blood</tissue>
    </source>
</reference>
<dbReference type="AlphaFoldDB" id="A0ABD0R991"/>
<feature type="compositionally biased region" description="Polar residues" evidence="4">
    <location>
        <begin position="739"/>
        <end position="751"/>
    </location>
</feature>
<dbReference type="InterPro" id="IPR001584">
    <property type="entry name" value="Integrase_cat-core"/>
</dbReference>
<feature type="compositionally biased region" description="Basic and acidic residues" evidence="4">
    <location>
        <begin position="680"/>
        <end position="689"/>
    </location>
</feature>
<dbReference type="Pfam" id="PF17919">
    <property type="entry name" value="RT_RNaseH_2"/>
    <property type="match status" value="1"/>
</dbReference>
<organism evidence="6 7">
    <name type="scientific">Cirrhinus mrigala</name>
    <name type="common">Mrigala</name>
    <dbReference type="NCBI Taxonomy" id="683832"/>
    <lineage>
        <taxon>Eukaryota</taxon>
        <taxon>Metazoa</taxon>
        <taxon>Chordata</taxon>
        <taxon>Craniata</taxon>
        <taxon>Vertebrata</taxon>
        <taxon>Euteleostomi</taxon>
        <taxon>Actinopterygii</taxon>
        <taxon>Neopterygii</taxon>
        <taxon>Teleostei</taxon>
        <taxon>Ostariophysi</taxon>
        <taxon>Cypriniformes</taxon>
        <taxon>Cyprinidae</taxon>
        <taxon>Labeoninae</taxon>
        <taxon>Labeonini</taxon>
        <taxon>Cirrhinus</taxon>
    </lineage>
</organism>
<evidence type="ECO:0000256" key="2">
    <source>
        <dbReference type="ARBA" id="ARBA00012180"/>
    </source>
</evidence>
<dbReference type="InterPro" id="IPR050951">
    <property type="entry name" value="Retrovirus_Pol_polyprotein"/>
</dbReference>
<dbReference type="InterPro" id="IPR043502">
    <property type="entry name" value="DNA/RNA_pol_sf"/>
</dbReference>
<dbReference type="SUPFAM" id="SSF56672">
    <property type="entry name" value="DNA/RNA polymerases"/>
    <property type="match status" value="1"/>
</dbReference>
<dbReference type="FunFam" id="3.30.70.270:FF:000026">
    <property type="entry name" value="Transposon Ty3-G Gag-Pol polyprotein"/>
    <property type="match status" value="1"/>
</dbReference>
<protein>
    <recommendedName>
        <fullName evidence="3">Gypsy retrotransposon integrase-like protein 1</fullName>
        <ecNumber evidence="2">3.1.26.4</ecNumber>
    </recommendedName>
</protein>